<dbReference type="OrthoDB" id="5950222at2759"/>
<sequence>CSKTCGLGTVSRRAYCSNSTRVLSDSNCNRKLRPSEMKSCYAKSCPPTVRWAKGKWNPCSVQCGVGVKRRSVWCEDIYNKQVALSRCRHLRRRPRSEKTCRRSTCGIWETGLWGQVNMSLCW</sequence>
<dbReference type="PANTHER" id="PTHR13723">
    <property type="entry name" value="ADAMTS A DISINTEGRIN AND METALLOPROTEASE WITH THROMBOSPONDIN MOTIFS PROTEASE"/>
    <property type="match status" value="1"/>
</dbReference>
<dbReference type="PROSITE" id="PS50092">
    <property type="entry name" value="TSP1"/>
    <property type="match status" value="2"/>
</dbReference>
<proteinExistence type="predicted"/>
<feature type="non-terminal residue" evidence="5">
    <location>
        <position position="122"/>
    </location>
</feature>
<keyword evidence="2" id="KW-0964">Secreted</keyword>
<name>A0A6S7KLB4_PARCT</name>
<comment type="caution">
    <text evidence="5">The sequence shown here is derived from an EMBL/GenBank/DDBJ whole genome shotgun (WGS) entry which is preliminary data.</text>
</comment>
<accession>A0A6S7KLB4</accession>
<evidence type="ECO:0000313" key="5">
    <source>
        <dbReference type="EMBL" id="CAB4045767.1"/>
    </source>
</evidence>
<dbReference type="GO" id="GO:0030198">
    <property type="term" value="P:extracellular matrix organization"/>
    <property type="evidence" value="ECO:0007669"/>
    <property type="project" value="TreeGrafter"/>
</dbReference>
<dbReference type="Gene3D" id="2.20.100.10">
    <property type="entry name" value="Thrombospondin type-1 (TSP1) repeat"/>
    <property type="match status" value="2"/>
</dbReference>
<evidence type="ECO:0000256" key="3">
    <source>
        <dbReference type="ARBA" id="ARBA00022729"/>
    </source>
</evidence>
<evidence type="ECO:0000256" key="2">
    <source>
        <dbReference type="ARBA" id="ARBA00022525"/>
    </source>
</evidence>
<dbReference type="InterPro" id="IPR000884">
    <property type="entry name" value="TSP1_rpt"/>
</dbReference>
<dbReference type="InterPro" id="IPR050439">
    <property type="entry name" value="ADAMTS_ADAMTS-like"/>
</dbReference>
<comment type="subcellular location">
    <subcellularLocation>
        <location evidence="1">Secreted</location>
    </subcellularLocation>
</comment>
<dbReference type="AlphaFoldDB" id="A0A6S7KLB4"/>
<dbReference type="GO" id="GO:0005576">
    <property type="term" value="C:extracellular region"/>
    <property type="evidence" value="ECO:0007669"/>
    <property type="project" value="UniProtKB-SubCell"/>
</dbReference>
<dbReference type="GO" id="GO:0031012">
    <property type="term" value="C:extracellular matrix"/>
    <property type="evidence" value="ECO:0007669"/>
    <property type="project" value="TreeGrafter"/>
</dbReference>
<keyword evidence="4" id="KW-0677">Repeat</keyword>
<dbReference type="Proteomes" id="UP001152795">
    <property type="component" value="Unassembled WGS sequence"/>
</dbReference>
<evidence type="ECO:0000313" key="6">
    <source>
        <dbReference type="Proteomes" id="UP001152795"/>
    </source>
</evidence>
<dbReference type="EMBL" id="CACRXK020041801">
    <property type="protein sequence ID" value="CAB4045767.1"/>
    <property type="molecule type" value="Genomic_DNA"/>
</dbReference>
<dbReference type="InterPro" id="IPR036383">
    <property type="entry name" value="TSP1_rpt_sf"/>
</dbReference>
<keyword evidence="3" id="KW-0732">Signal</keyword>
<evidence type="ECO:0000256" key="4">
    <source>
        <dbReference type="ARBA" id="ARBA00022737"/>
    </source>
</evidence>
<protein>
    <submittedName>
        <fullName evidence="5">A disintegrin and metallo ase with thrombospondin motifs 20</fullName>
    </submittedName>
</protein>
<gene>
    <name evidence="5" type="ORF">PACLA_8A088122</name>
</gene>
<dbReference type="FunFam" id="2.20.100.10:FF:000005">
    <property type="entry name" value="ADAM metallopeptidase with thrombospondin type 1 motif 9"/>
    <property type="match status" value="1"/>
</dbReference>
<organism evidence="5 6">
    <name type="scientific">Paramuricea clavata</name>
    <name type="common">Red gorgonian</name>
    <name type="synonym">Violescent sea-whip</name>
    <dbReference type="NCBI Taxonomy" id="317549"/>
    <lineage>
        <taxon>Eukaryota</taxon>
        <taxon>Metazoa</taxon>
        <taxon>Cnidaria</taxon>
        <taxon>Anthozoa</taxon>
        <taxon>Octocorallia</taxon>
        <taxon>Malacalcyonacea</taxon>
        <taxon>Plexauridae</taxon>
        <taxon>Paramuricea</taxon>
    </lineage>
</organism>
<dbReference type="GO" id="GO:0004222">
    <property type="term" value="F:metalloendopeptidase activity"/>
    <property type="evidence" value="ECO:0007669"/>
    <property type="project" value="TreeGrafter"/>
</dbReference>
<evidence type="ECO:0000256" key="1">
    <source>
        <dbReference type="ARBA" id="ARBA00004613"/>
    </source>
</evidence>
<dbReference type="GO" id="GO:0006508">
    <property type="term" value="P:proteolysis"/>
    <property type="evidence" value="ECO:0007669"/>
    <property type="project" value="TreeGrafter"/>
</dbReference>
<dbReference type="Pfam" id="PF19030">
    <property type="entry name" value="TSP1_ADAMTS"/>
    <property type="match status" value="2"/>
</dbReference>
<dbReference type="PANTHER" id="PTHR13723:SF278">
    <property type="entry name" value="ADAM METALLOPEPTIDASE WITH THROMBOSPONDIN TYPE 1 MOTIF A, ISOFORM B"/>
    <property type="match status" value="1"/>
</dbReference>
<dbReference type="SUPFAM" id="SSF82895">
    <property type="entry name" value="TSP-1 type 1 repeat"/>
    <property type="match status" value="2"/>
</dbReference>
<keyword evidence="6" id="KW-1185">Reference proteome</keyword>
<reference evidence="5" key="1">
    <citation type="submission" date="2020-04" db="EMBL/GenBank/DDBJ databases">
        <authorList>
            <person name="Alioto T."/>
            <person name="Alioto T."/>
            <person name="Gomez Garrido J."/>
        </authorList>
    </citation>
    <scope>NUCLEOTIDE SEQUENCE</scope>
    <source>
        <strain evidence="5">A484AB</strain>
    </source>
</reference>